<name>A0ACC0L3J8_RHOML</name>
<reference evidence="1" key="1">
    <citation type="submission" date="2022-02" db="EMBL/GenBank/DDBJ databases">
        <title>Plant Genome Project.</title>
        <authorList>
            <person name="Zhang R.-G."/>
        </authorList>
    </citation>
    <scope>NUCLEOTIDE SEQUENCE</scope>
    <source>
        <strain evidence="1">AT1</strain>
    </source>
</reference>
<evidence type="ECO:0000313" key="1">
    <source>
        <dbReference type="EMBL" id="KAI8522949.1"/>
    </source>
</evidence>
<evidence type="ECO:0000313" key="2">
    <source>
        <dbReference type="Proteomes" id="UP001062846"/>
    </source>
</evidence>
<organism evidence="1 2">
    <name type="scientific">Rhododendron molle</name>
    <name type="common">Chinese azalea</name>
    <name type="synonym">Azalea mollis</name>
    <dbReference type="NCBI Taxonomy" id="49168"/>
    <lineage>
        <taxon>Eukaryota</taxon>
        <taxon>Viridiplantae</taxon>
        <taxon>Streptophyta</taxon>
        <taxon>Embryophyta</taxon>
        <taxon>Tracheophyta</taxon>
        <taxon>Spermatophyta</taxon>
        <taxon>Magnoliopsida</taxon>
        <taxon>eudicotyledons</taxon>
        <taxon>Gunneridae</taxon>
        <taxon>Pentapetalae</taxon>
        <taxon>asterids</taxon>
        <taxon>Ericales</taxon>
        <taxon>Ericaceae</taxon>
        <taxon>Ericoideae</taxon>
        <taxon>Rhodoreae</taxon>
        <taxon>Rhododendron</taxon>
    </lineage>
</organism>
<sequence length="106" mass="11465">METPATMAATAMTEAPVTTMAYATNSTSLFSSLFILVLEGGETEARRTHTRERDSNHITGFGKELLQLCHRSSSETSPEVSEISETSLTFAGITESPPSVTSRYIC</sequence>
<protein>
    <submittedName>
        <fullName evidence="1">Uncharacterized protein</fullName>
    </submittedName>
</protein>
<dbReference type="Proteomes" id="UP001062846">
    <property type="component" value="Chromosome 13"/>
</dbReference>
<comment type="caution">
    <text evidence="1">The sequence shown here is derived from an EMBL/GenBank/DDBJ whole genome shotgun (WGS) entry which is preliminary data.</text>
</comment>
<dbReference type="EMBL" id="CM046400">
    <property type="protein sequence ID" value="KAI8522949.1"/>
    <property type="molecule type" value="Genomic_DNA"/>
</dbReference>
<proteinExistence type="predicted"/>
<gene>
    <name evidence="1" type="ORF">RHMOL_Rhmol13G0036700</name>
</gene>
<accession>A0ACC0L3J8</accession>
<keyword evidence="2" id="KW-1185">Reference proteome</keyword>